<proteinExistence type="inferred from homology"/>
<dbReference type="Gene3D" id="3.40.30.50">
    <property type="entry name" value="Sep15/SelM thioredoxin-like domain, active-site redox motif"/>
    <property type="match status" value="1"/>
</dbReference>
<evidence type="ECO:0000313" key="9">
    <source>
        <dbReference type="Proteomes" id="UP000440578"/>
    </source>
</evidence>
<comment type="caution">
    <text evidence="8">The sequence shown here is derived from an EMBL/GenBank/DDBJ whole genome shotgun (WGS) entry which is preliminary data.</text>
</comment>
<organism evidence="8 9">
    <name type="scientific">Amphibalanus amphitrite</name>
    <name type="common">Striped barnacle</name>
    <name type="synonym">Balanus amphitrite</name>
    <dbReference type="NCBI Taxonomy" id="1232801"/>
    <lineage>
        <taxon>Eukaryota</taxon>
        <taxon>Metazoa</taxon>
        <taxon>Ecdysozoa</taxon>
        <taxon>Arthropoda</taxon>
        <taxon>Crustacea</taxon>
        <taxon>Multicrustacea</taxon>
        <taxon>Cirripedia</taxon>
        <taxon>Thoracica</taxon>
        <taxon>Thoracicalcarea</taxon>
        <taxon>Balanomorpha</taxon>
        <taxon>Balanoidea</taxon>
        <taxon>Balanidae</taxon>
        <taxon>Amphibalaninae</taxon>
        <taxon>Amphibalanus</taxon>
    </lineage>
</organism>
<gene>
    <name evidence="8" type="primary">selenof</name>
    <name evidence="8" type="ORF">FJT64_017028</name>
</gene>
<dbReference type="OrthoDB" id="1910009at2759"/>
<accession>A0A6A4XD45</accession>
<dbReference type="AlphaFoldDB" id="A0A6A4XD45"/>
<keyword evidence="5" id="KW-0712">Selenocysteine</keyword>
<evidence type="ECO:0000256" key="5">
    <source>
        <dbReference type="ARBA" id="ARBA00022933"/>
    </source>
</evidence>
<dbReference type="GO" id="GO:0005788">
    <property type="term" value="C:endoplasmic reticulum lumen"/>
    <property type="evidence" value="ECO:0007669"/>
    <property type="project" value="UniProtKB-SubCell"/>
</dbReference>
<dbReference type="Pfam" id="PF08806">
    <property type="entry name" value="Sep15_SelM"/>
    <property type="match status" value="1"/>
</dbReference>
<dbReference type="EMBL" id="VIIS01000186">
    <property type="protein sequence ID" value="KAF0312222.1"/>
    <property type="molecule type" value="Genomic_DNA"/>
</dbReference>
<sequence>MMSTSSQKAFVKSDRPARYPGLRVKYVRGADPVIKLMDEEERVQETLAIDKWNTDSVEEFLGLYLESAAEADEFDDNSISKEEL</sequence>
<keyword evidence="3" id="KW-0732">Signal</keyword>
<dbReference type="InterPro" id="IPR039992">
    <property type="entry name" value="Sep15_SelM"/>
</dbReference>
<comment type="similarity">
    <text evidence="2">Belongs to the selenoprotein M/F family.</text>
</comment>
<evidence type="ECO:0000259" key="7">
    <source>
        <dbReference type="Pfam" id="PF08806"/>
    </source>
</evidence>
<name>A0A6A4XD45_AMPAM</name>
<evidence type="ECO:0000256" key="2">
    <source>
        <dbReference type="ARBA" id="ARBA00005742"/>
    </source>
</evidence>
<evidence type="ECO:0000313" key="8">
    <source>
        <dbReference type="EMBL" id="KAF0312222.1"/>
    </source>
</evidence>
<dbReference type="SUPFAM" id="SSF52833">
    <property type="entry name" value="Thioredoxin-like"/>
    <property type="match status" value="1"/>
</dbReference>
<dbReference type="InterPro" id="IPR038219">
    <property type="entry name" value="Sep15/SelM_sf"/>
</dbReference>
<dbReference type="InterPro" id="IPR014912">
    <property type="entry name" value="Sep15_SelM_dom"/>
</dbReference>
<evidence type="ECO:0000256" key="6">
    <source>
        <dbReference type="ARBA" id="ARBA00040775"/>
    </source>
</evidence>
<reference evidence="8 9" key="1">
    <citation type="submission" date="2019-07" db="EMBL/GenBank/DDBJ databases">
        <title>Draft genome assembly of a fouling barnacle, Amphibalanus amphitrite (Darwin, 1854): The first reference genome for Thecostraca.</title>
        <authorList>
            <person name="Kim W."/>
        </authorList>
    </citation>
    <scope>NUCLEOTIDE SEQUENCE [LARGE SCALE GENOMIC DNA]</scope>
    <source>
        <strain evidence="8">SNU_AA5</strain>
        <tissue evidence="8">Soma without cirri and trophi</tissue>
    </source>
</reference>
<evidence type="ECO:0000256" key="4">
    <source>
        <dbReference type="ARBA" id="ARBA00022824"/>
    </source>
</evidence>
<evidence type="ECO:0000256" key="3">
    <source>
        <dbReference type="ARBA" id="ARBA00022729"/>
    </source>
</evidence>
<dbReference type="Proteomes" id="UP000440578">
    <property type="component" value="Unassembled WGS sequence"/>
</dbReference>
<evidence type="ECO:0000256" key="1">
    <source>
        <dbReference type="ARBA" id="ARBA00004319"/>
    </source>
</evidence>
<dbReference type="InterPro" id="IPR036249">
    <property type="entry name" value="Thioredoxin-like_sf"/>
</dbReference>
<keyword evidence="9" id="KW-1185">Reference proteome</keyword>
<dbReference type="PANTHER" id="PTHR13077:SF6">
    <property type="entry name" value="SELENOPROTEIN F"/>
    <property type="match status" value="1"/>
</dbReference>
<dbReference type="GO" id="GO:0016491">
    <property type="term" value="F:oxidoreductase activity"/>
    <property type="evidence" value="ECO:0007669"/>
    <property type="project" value="TreeGrafter"/>
</dbReference>
<dbReference type="PANTHER" id="PTHR13077">
    <property type="entry name" value="SELENOPROTEIN F"/>
    <property type="match status" value="1"/>
</dbReference>
<feature type="domain" description="Selenoprotein F/M" evidence="7">
    <location>
        <begin position="8"/>
        <end position="62"/>
    </location>
</feature>
<comment type="subcellular location">
    <subcellularLocation>
        <location evidence="1">Endoplasmic reticulum lumen</location>
    </subcellularLocation>
</comment>
<keyword evidence="4" id="KW-0256">Endoplasmic reticulum</keyword>
<protein>
    <recommendedName>
        <fullName evidence="6">Selenoprotein F</fullName>
    </recommendedName>
</protein>